<keyword evidence="2" id="KW-1185">Reference proteome</keyword>
<name>A0ABT7U6Q0_9BACE</name>
<protein>
    <submittedName>
        <fullName evidence="1">Uncharacterized protein</fullName>
    </submittedName>
</protein>
<comment type="caution">
    <text evidence="1">The sequence shown here is derived from an EMBL/GenBank/DDBJ whole genome shotgun (WGS) entry which is preliminary data.</text>
</comment>
<accession>A0ABT7U6Q0</accession>
<sequence>MQKGIKNSDIIYLRHAIEAALDRKFQTPKDFTFLSECIFERQHVNISPTTLKRLWNYLKNEQVVPSRSTLNILSSFLDFNDWDDFRKNAFECERKAATRIIKKPLIETEGLTPGQILRLYWNHNNSCELEYIGKQQFHVTDASCEFLKPNDRFRCSVIIKNEPLYGTNLQRENNLIEAFVIGTQRGINFSLINKKEKKENKG</sequence>
<proteinExistence type="predicted"/>
<gene>
    <name evidence="1" type="ORF">QUW02_09770</name>
</gene>
<evidence type="ECO:0000313" key="1">
    <source>
        <dbReference type="EMBL" id="MDM8146205.1"/>
    </source>
</evidence>
<dbReference type="EMBL" id="JAUDCF010000024">
    <property type="protein sequence ID" value="MDM8146205.1"/>
    <property type="molecule type" value="Genomic_DNA"/>
</dbReference>
<dbReference type="Proteomes" id="UP001228403">
    <property type="component" value="Unassembled WGS sequence"/>
</dbReference>
<reference evidence="2" key="2">
    <citation type="submission" date="2023-07" db="EMBL/GenBank/DDBJ databases">
        <title>Identification and characterization of horizontal gene transfer across gut microbiota members of farm animals based on homology search.</title>
        <authorList>
            <person name="Schwarzerova J."/>
            <person name="Nykrynova M."/>
            <person name="Jureckova K."/>
            <person name="Cejkova D."/>
            <person name="Rychlik I."/>
        </authorList>
    </citation>
    <scope>NUCLEOTIDE SEQUENCE [LARGE SCALE GENOMIC DNA]</scope>
    <source>
        <strain evidence="2">ET4</strain>
    </source>
</reference>
<evidence type="ECO:0000313" key="2">
    <source>
        <dbReference type="Proteomes" id="UP001228403"/>
    </source>
</evidence>
<organism evidence="1 2">
    <name type="scientific">Bacteroides eggerthii</name>
    <dbReference type="NCBI Taxonomy" id="28111"/>
    <lineage>
        <taxon>Bacteria</taxon>
        <taxon>Pseudomonadati</taxon>
        <taxon>Bacteroidota</taxon>
        <taxon>Bacteroidia</taxon>
        <taxon>Bacteroidales</taxon>
        <taxon>Bacteroidaceae</taxon>
        <taxon>Bacteroides</taxon>
    </lineage>
</organism>
<reference evidence="1 2" key="1">
    <citation type="submission" date="2023-06" db="EMBL/GenBank/DDBJ databases">
        <authorList>
            <person name="Zeman M."/>
            <person name="Kubasova T."/>
            <person name="Jahodarova E."/>
            <person name="Nykrynova M."/>
            <person name="Rychlik I."/>
        </authorList>
    </citation>
    <scope>NUCLEOTIDE SEQUENCE [LARGE SCALE GENOMIC DNA]</scope>
    <source>
        <strain evidence="1 2">ET4</strain>
    </source>
</reference>